<sequence>MPERLTVNVTMPPELAGGQVQAYLEELGFEVAHTSAPDVWALTEPAASMDCVDFMTVRTLSGSEADVDDELVDLPQDPYVSRLDHGRVVEERLRAIRQMSAGAVGSFLYGLQLPVITASDRALSAAVQDASRELAGTSDDDDEHPFDRHAVHVVRYGNATHRRIRFPGFVLRLNQDPELLDDIRRGPIDVDETIFASGSSILSSVLIPASHLGPLLAARSPWVWAFQANRVSGAVIFTLGTDIVGRSPVPYEAHQVLPRSPVGRLPQRQEPPAPEAWGAAVAWWVAQMNSVLGHLLNPCLFADADGDYLPYAQQNRLMEFADLLQRVTSTLLSLHDDYAAGVLMWSAMDLIEATWLSWDLTALCKPSVAAKALQQVRERMPADVQSVLLPYAAFGVEALTEVGDGFFIKNYRRSEKVILKLPGGADKSLSLDDAVSQFMRLRRNTTHGFDKPDPVRDRLFAQHNGRLPATLMYLPLLYLMYIMSDPDDLRRRLLRRSARRRRTQ</sequence>
<reference evidence="1" key="3">
    <citation type="journal article" date="2011" name="Annu. Rev. Phytopathol.">
        <title>A successful bacterial coup d'etat: how Rhodococcus fascians redirects plant development.</title>
        <authorList>
            <person name="Stes E."/>
            <person name="Vandeputte O.M."/>
            <person name="El Jaziri M."/>
            <person name="Holsters M."/>
            <person name="Vereecke D."/>
        </authorList>
    </citation>
    <scope>NUCLEOTIDE SEQUENCE</scope>
    <source>
        <strain evidence="1">D188</strain>
        <plasmid evidence="1">pFiD188</plasmid>
    </source>
</reference>
<reference evidence="1" key="4">
    <citation type="submission" date="2011-06" db="EMBL/GenBank/DDBJ databases">
        <authorList>
            <person name="Vereecke D.M."/>
        </authorList>
    </citation>
    <scope>NUCLEOTIDE SEQUENCE</scope>
    <source>
        <strain evidence="1">D188</strain>
        <plasmid evidence="1">pFiD188</plasmid>
    </source>
</reference>
<accession>G8JYP6</accession>
<dbReference type="RefSeq" id="WP_015586085.1">
    <property type="nucleotide sequence ID" value="NC_021080.1"/>
</dbReference>
<dbReference type="AlphaFoldDB" id="G8JYP6"/>
<gene>
    <name evidence="1" type="ORF">pFi_031</name>
</gene>
<dbReference type="EMBL" id="JN093097">
    <property type="protein sequence ID" value="AET25167.1"/>
    <property type="molecule type" value="Genomic_DNA"/>
</dbReference>
<keyword evidence="1" id="KW-0614">Plasmid</keyword>
<dbReference type="KEGG" id="rfa:A3L23_04894"/>
<name>G8JYP6_RHOFA</name>
<protein>
    <submittedName>
        <fullName evidence="1">Uncharacterized protein</fullName>
    </submittedName>
</protein>
<geneLocation type="plasmid" evidence="1">
    <name>pFiD188</name>
</geneLocation>
<reference evidence="1" key="5">
    <citation type="journal article" date="2012" name="Mol. Plant Microbe Interact.">
        <title>pFiD188, the linear virulence plasmid of Rhodococcus fascians D188.</title>
        <authorList>
            <person name="Francis I."/>
            <person name="De Keyser A."/>
            <person name="De Backer P."/>
            <person name="Simon-Mateo C."/>
            <person name="Kalkus J."/>
            <person name="Pertry I."/>
            <person name="Ardiles-Diaz W."/>
            <person name="De Rycke R."/>
            <person name="Vandeputte O.M."/>
            <person name="El Jaziri M."/>
            <person name="Holsters M."/>
            <person name="Vereecke D."/>
        </authorList>
    </citation>
    <scope>NUCLEOTIDE SEQUENCE</scope>
    <source>
        <strain evidence="1">D188</strain>
        <plasmid evidence="1">pFiD188</plasmid>
    </source>
</reference>
<organism evidence="1">
    <name type="scientific">Rhodococcoides fascians D188</name>
    <dbReference type="NCBI Taxonomy" id="1051973"/>
    <lineage>
        <taxon>Bacteria</taxon>
        <taxon>Bacillati</taxon>
        <taxon>Actinomycetota</taxon>
        <taxon>Actinomycetes</taxon>
        <taxon>Mycobacteriales</taxon>
        <taxon>Nocardiaceae</taxon>
        <taxon>Rhodococcoides</taxon>
    </lineage>
</organism>
<evidence type="ECO:0000313" key="1">
    <source>
        <dbReference type="EMBL" id="AET25167.1"/>
    </source>
</evidence>
<dbReference type="PATRIC" id="fig|1051973.4.peg.4936"/>
<reference evidence="1" key="1">
    <citation type="journal article" date="2009" name="Proc. Natl. Acad. Sci. U.S.A.">
        <title>Identification of Rhodococcus fascians cytokinins and their modus operandi to reshape the plant.</title>
        <authorList>
            <person name="Pertry I."/>
            <person name="Vaclavikova K."/>
            <person name="Depuydt S."/>
            <person name="Galuszka P."/>
            <person name="Spichal L."/>
            <person name="Temmerman W."/>
            <person name="Stes E."/>
            <person name="Schmulling T."/>
            <person name="Kakimoto T."/>
            <person name="Van Montagu M.C."/>
            <person name="Strnad M."/>
            <person name="Holsters M."/>
            <person name="Tarkowski P."/>
            <person name="Vereecke D."/>
        </authorList>
    </citation>
    <scope>NUCLEOTIDE SEQUENCE</scope>
    <source>
        <strain evidence="1">D188</strain>
        <plasmid evidence="1">pFiD188</plasmid>
    </source>
</reference>
<reference evidence="1" key="2">
    <citation type="journal article" date="2010" name="Mol. Plant Microbe Interact.">
        <title>Rhodococcus fascians impacts plant development through the dynamic fas-mediated production of a cytokinin mix.</title>
        <authorList>
            <person name="Pertry I."/>
            <person name="Vaclavikova K."/>
            <person name="Gemrotova M."/>
            <person name="Spichal L."/>
            <person name="Galuszka P."/>
            <person name="Depuydt S."/>
            <person name="Temmerman W."/>
            <person name="Stes E."/>
            <person name="De Keyser A."/>
            <person name="Riefler M."/>
            <person name="Biondi S."/>
            <person name="Novak O."/>
            <person name="Schmulling T."/>
            <person name="Strnad M."/>
            <person name="Tarkowski P."/>
            <person name="Holsters M."/>
            <person name="Vereecke D."/>
        </authorList>
    </citation>
    <scope>NUCLEOTIDE SEQUENCE</scope>
    <source>
        <strain evidence="1">D188</strain>
        <plasmid evidence="1">pFiD188</plasmid>
    </source>
</reference>
<proteinExistence type="predicted"/>